<feature type="transmembrane region" description="Helical" evidence="2">
    <location>
        <begin position="12"/>
        <end position="45"/>
    </location>
</feature>
<dbReference type="EMBL" id="JAVALS010000003">
    <property type="protein sequence ID" value="MDP5226785.1"/>
    <property type="molecule type" value="Genomic_DNA"/>
</dbReference>
<feature type="region of interest" description="Disordered" evidence="1">
    <location>
        <begin position="85"/>
        <end position="121"/>
    </location>
</feature>
<evidence type="ECO:0000313" key="3">
    <source>
        <dbReference type="EMBL" id="MDP5226785.1"/>
    </source>
</evidence>
<evidence type="ECO:0000256" key="2">
    <source>
        <dbReference type="SAM" id="Phobius"/>
    </source>
</evidence>
<dbReference type="RefSeq" id="WP_305995839.1">
    <property type="nucleotide sequence ID" value="NZ_JAVALS010000003.1"/>
</dbReference>
<keyword evidence="2" id="KW-0812">Transmembrane</keyword>
<comment type="caution">
    <text evidence="3">The sequence shown here is derived from an EMBL/GenBank/DDBJ whole genome shotgun (WGS) entry which is preliminary data.</text>
</comment>
<evidence type="ECO:0000313" key="4">
    <source>
        <dbReference type="Proteomes" id="UP001232725"/>
    </source>
</evidence>
<accession>A0ABT9IMG0</accession>
<gene>
    <name evidence="3" type="ORF">Q9R02_06440</name>
</gene>
<keyword evidence="2" id="KW-0472">Membrane</keyword>
<keyword evidence="4" id="KW-1185">Reference proteome</keyword>
<evidence type="ECO:0000256" key="1">
    <source>
        <dbReference type="SAM" id="MobiDB-lite"/>
    </source>
</evidence>
<feature type="compositionally biased region" description="Basic and acidic residues" evidence="1">
    <location>
        <begin position="100"/>
        <end position="116"/>
    </location>
</feature>
<dbReference type="Proteomes" id="UP001232725">
    <property type="component" value="Unassembled WGS sequence"/>
</dbReference>
<sequence length="220" mass="23047">MTSDTTLVLNLTFLGTMIIGGLLASVVLFFACVALAVTGLGRLVYVGGERLVRLVVPGLHRDDDAAEHAPAALVELAAASAARPSTRTAPAVRKAPASDAKPRLVRETPPSREKPKPVMNTGWQQAVREADARALAKATDSGLLPTVAKVSNPSPTADVKAQELLSTQDRPAAKPTAIHAAGEAPRLSLKPGRQDGIARKNMPGLLRPARDDEEQHAKGA</sequence>
<proteinExistence type="predicted"/>
<name>A0ABT9IMG0_9MICC</name>
<feature type="region of interest" description="Disordered" evidence="1">
    <location>
        <begin position="168"/>
        <end position="220"/>
    </location>
</feature>
<protein>
    <submittedName>
        <fullName evidence="3">Uncharacterized protein</fullName>
    </submittedName>
</protein>
<organism evidence="3 4">
    <name type="scientific">Arthrobacter horti</name>
    <dbReference type="NCBI Taxonomy" id="3068273"/>
    <lineage>
        <taxon>Bacteria</taxon>
        <taxon>Bacillati</taxon>
        <taxon>Actinomycetota</taxon>
        <taxon>Actinomycetes</taxon>
        <taxon>Micrococcales</taxon>
        <taxon>Micrococcaceae</taxon>
        <taxon>Arthrobacter</taxon>
    </lineage>
</organism>
<keyword evidence="2" id="KW-1133">Transmembrane helix</keyword>
<feature type="compositionally biased region" description="Basic and acidic residues" evidence="1">
    <location>
        <begin position="208"/>
        <end position="220"/>
    </location>
</feature>
<reference evidence="3 4" key="1">
    <citation type="submission" date="2023-08" db="EMBL/GenBank/DDBJ databases">
        <title>Arthrobacter horti sp. nov., isolated from forest soil.</title>
        <authorList>
            <person name="Park M."/>
        </authorList>
    </citation>
    <scope>NUCLEOTIDE SEQUENCE [LARGE SCALE GENOMIC DNA]</scope>
    <source>
        <strain evidence="3 4">YJM1</strain>
    </source>
</reference>